<dbReference type="PANTHER" id="PTHR15642">
    <property type="entry name" value="CYTOCHROME C OXIDASE ASSEMBLY FACTOR 3, MITOCHONDRIAL"/>
    <property type="match status" value="1"/>
</dbReference>
<evidence type="ECO:0000256" key="5">
    <source>
        <dbReference type="ARBA" id="ARBA00023128"/>
    </source>
</evidence>
<dbReference type="AlphaFoldDB" id="A0ABD0KLU7"/>
<dbReference type="Pfam" id="PF09813">
    <property type="entry name" value="Coa3_cc"/>
    <property type="match status" value="1"/>
</dbReference>
<gene>
    <name evidence="9" type="ORF">BaRGS_00020632</name>
</gene>
<evidence type="ECO:0000256" key="6">
    <source>
        <dbReference type="ARBA" id="ARBA00023136"/>
    </source>
</evidence>
<dbReference type="InterPro" id="IPR018628">
    <property type="entry name" value="Coa3_CC"/>
</dbReference>
<dbReference type="InterPro" id="IPR041752">
    <property type="entry name" value="Coa3"/>
</dbReference>
<comment type="similarity">
    <text evidence="2 7">Belongs to the COA3 family.</text>
</comment>
<evidence type="ECO:0000313" key="9">
    <source>
        <dbReference type="EMBL" id="KAK7488190.1"/>
    </source>
</evidence>
<comment type="subunit">
    <text evidence="7">Component of 250-400 kDa complexes called cytochrome oxidase assembly intermediates or COA complexes.</text>
</comment>
<feature type="domain" description="Cytochrome c oxidase assembly factor 3 mitochondrial coiled-coil" evidence="8">
    <location>
        <begin position="35"/>
        <end position="81"/>
    </location>
</feature>
<keyword evidence="10" id="KW-1185">Reference proteome</keyword>
<dbReference type="GO" id="GO:0033617">
    <property type="term" value="P:mitochondrial respiratory chain complex IV assembly"/>
    <property type="evidence" value="ECO:0007669"/>
    <property type="project" value="UniProtKB-UniRule"/>
</dbReference>
<organism evidence="9 10">
    <name type="scientific">Batillaria attramentaria</name>
    <dbReference type="NCBI Taxonomy" id="370345"/>
    <lineage>
        <taxon>Eukaryota</taxon>
        <taxon>Metazoa</taxon>
        <taxon>Spiralia</taxon>
        <taxon>Lophotrochozoa</taxon>
        <taxon>Mollusca</taxon>
        <taxon>Gastropoda</taxon>
        <taxon>Caenogastropoda</taxon>
        <taxon>Sorbeoconcha</taxon>
        <taxon>Cerithioidea</taxon>
        <taxon>Batillariidae</taxon>
        <taxon>Batillaria</taxon>
    </lineage>
</organism>
<evidence type="ECO:0000256" key="7">
    <source>
        <dbReference type="RuleBase" id="RU367056"/>
    </source>
</evidence>
<feature type="transmembrane region" description="Helical" evidence="7">
    <location>
        <begin position="49"/>
        <end position="68"/>
    </location>
</feature>
<dbReference type="EMBL" id="JACVVK020000154">
    <property type="protein sequence ID" value="KAK7488190.1"/>
    <property type="molecule type" value="Genomic_DNA"/>
</dbReference>
<dbReference type="Proteomes" id="UP001519460">
    <property type="component" value="Unassembled WGS sequence"/>
</dbReference>
<comment type="function">
    <text evidence="7">Required for assembly of cytochrome c oxidase (complex IV).</text>
</comment>
<evidence type="ECO:0000256" key="1">
    <source>
        <dbReference type="ARBA" id="ARBA00004304"/>
    </source>
</evidence>
<comment type="subcellular location">
    <subcellularLocation>
        <location evidence="1">Mitochondrion membrane</location>
        <topology evidence="1">Single-pass membrane protein</topology>
    </subcellularLocation>
</comment>
<evidence type="ECO:0000259" key="8">
    <source>
        <dbReference type="Pfam" id="PF09813"/>
    </source>
</evidence>
<comment type="caution">
    <text evidence="9">The sequence shown here is derived from an EMBL/GenBank/DDBJ whole genome shotgun (WGS) entry which is preliminary data.</text>
</comment>
<evidence type="ECO:0000256" key="4">
    <source>
        <dbReference type="ARBA" id="ARBA00022989"/>
    </source>
</evidence>
<reference evidence="9 10" key="1">
    <citation type="journal article" date="2023" name="Sci. Data">
        <title>Genome assembly of the Korean intertidal mud-creeper Batillaria attramentaria.</title>
        <authorList>
            <person name="Patra A.K."/>
            <person name="Ho P.T."/>
            <person name="Jun S."/>
            <person name="Lee S.J."/>
            <person name="Kim Y."/>
            <person name="Won Y.J."/>
        </authorList>
    </citation>
    <scope>NUCLEOTIDE SEQUENCE [LARGE SCALE GENOMIC DNA]</scope>
    <source>
        <strain evidence="9">Wonlab-2016</strain>
    </source>
</reference>
<evidence type="ECO:0000256" key="2">
    <source>
        <dbReference type="ARBA" id="ARBA00007035"/>
    </source>
</evidence>
<keyword evidence="5 7" id="KW-0496">Mitochondrion</keyword>
<accession>A0ABD0KLU7</accession>
<sequence length="86" mass="10231">MADPKRMEKVDMAKEFSKLSESDQYFVRKLEQMNRDRARDMKALRRKNWITGLAIGAGVLSIYFYSMYAVRQERFLADFDKVPDKK</sequence>
<evidence type="ECO:0000313" key="10">
    <source>
        <dbReference type="Proteomes" id="UP001519460"/>
    </source>
</evidence>
<evidence type="ECO:0000256" key="3">
    <source>
        <dbReference type="ARBA" id="ARBA00022692"/>
    </source>
</evidence>
<keyword evidence="4 7" id="KW-1133">Transmembrane helix</keyword>
<keyword evidence="6 7" id="KW-0472">Membrane</keyword>
<protein>
    <recommendedName>
        <fullName evidence="7">Cytochrome c oxidase assembly factor 3</fullName>
    </recommendedName>
</protein>
<dbReference type="GO" id="GO:0005743">
    <property type="term" value="C:mitochondrial inner membrane"/>
    <property type="evidence" value="ECO:0007669"/>
    <property type="project" value="UniProtKB-UniRule"/>
</dbReference>
<keyword evidence="3 7" id="KW-0812">Transmembrane</keyword>
<name>A0ABD0KLU7_9CAEN</name>
<proteinExistence type="inferred from homology"/>
<keyword evidence="7" id="KW-0999">Mitochondrion inner membrane</keyword>
<dbReference type="PANTHER" id="PTHR15642:SF3">
    <property type="entry name" value="CYTOCHROME C OXIDASE ASSEMBLY FACTOR 3 HOMOLOG, MITOCHONDRIAL"/>
    <property type="match status" value="1"/>
</dbReference>